<comment type="caution">
    <text evidence="4">The sequence shown here is derived from an EMBL/GenBank/DDBJ whole genome shotgun (WGS) entry which is preliminary data.</text>
</comment>
<accession>A0AAW1SC94</accession>
<organism evidence="4 5">
    <name type="scientific">Apatococcus fuscideae</name>
    <dbReference type="NCBI Taxonomy" id="2026836"/>
    <lineage>
        <taxon>Eukaryota</taxon>
        <taxon>Viridiplantae</taxon>
        <taxon>Chlorophyta</taxon>
        <taxon>core chlorophytes</taxon>
        <taxon>Trebouxiophyceae</taxon>
        <taxon>Chlorellales</taxon>
        <taxon>Chlorellaceae</taxon>
        <taxon>Apatococcus</taxon>
    </lineage>
</organism>
<dbReference type="PRINTS" id="PR00420">
    <property type="entry name" value="RNGMNOXGNASE"/>
</dbReference>
<evidence type="ECO:0000259" key="3">
    <source>
        <dbReference type="Pfam" id="PF01494"/>
    </source>
</evidence>
<dbReference type="PANTHER" id="PTHR13789:SF309">
    <property type="entry name" value="PUTATIVE (AFU_ORTHOLOGUE AFUA_6G14510)-RELATED"/>
    <property type="match status" value="1"/>
</dbReference>
<dbReference type="Gene3D" id="3.50.50.60">
    <property type="entry name" value="FAD/NAD(P)-binding domain"/>
    <property type="match status" value="2"/>
</dbReference>
<dbReference type="InterPro" id="IPR036188">
    <property type="entry name" value="FAD/NAD-bd_sf"/>
</dbReference>
<keyword evidence="1" id="KW-0560">Oxidoreductase</keyword>
<keyword evidence="2" id="KW-0503">Monooxygenase</keyword>
<keyword evidence="5" id="KW-1185">Reference proteome</keyword>
<name>A0AAW1SC94_9CHLO</name>
<protein>
    <recommendedName>
        <fullName evidence="3">FAD-binding domain-containing protein</fullName>
    </recommendedName>
</protein>
<dbReference type="GO" id="GO:0071949">
    <property type="term" value="F:FAD binding"/>
    <property type="evidence" value="ECO:0007669"/>
    <property type="project" value="InterPro"/>
</dbReference>
<gene>
    <name evidence="4" type="ORF">WJX84_012401</name>
</gene>
<evidence type="ECO:0000313" key="5">
    <source>
        <dbReference type="Proteomes" id="UP001485043"/>
    </source>
</evidence>
<dbReference type="InterPro" id="IPR050493">
    <property type="entry name" value="FAD-dep_Monooxygenase_BioMet"/>
</dbReference>
<feature type="domain" description="FAD-binding" evidence="3">
    <location>
        <begin position="250"/>
        <end position="313"/>
    </location>
</feature>
<dbReference type="PANTHER" id="PTHR13789">
    <property type="entry name" value="MONOOXYGENASE"/>
    <property type="match status" value="1"/>
</dbReference>
<reference evidence="4 5" key="1">
    <citation type="journal article" date="2024" name="Nat. Commun.">
        <title>Phylogenomics reveals the evolutionary origins of lichenization in chlorophyte algae.</title>
        <authorList>
            <person name="Puginier C."/>
            <person name="Libourel C."/>
            <person name="Otte J."/>
            <person name="Skaloud P."/>
            <person name="Haon M."/>
            <person name="Grisel S."/>
            <person name="Petersen M."/>
            <person name="Berrin J.G."/>
            <person name="Delaux P.M."/>
            <person name="Dal Grande F."/>
            <person name="Keller J."/>
        </authorList>
    </citation>
    <scope>NUCLEOTIDE SEQUENCE [LARGE SCALE GENOMIC DNA]</scope>
    <source>
        <strain evidence="4 5">SAG 2523</strain>
    </source>
</reference>
<proteinExistence type="predicted"/>
<evidence type="ECO:0000313" key="4">
    <source>
        <dbReference type="EMBL" id="KAK9843559.1"/>
    </source>
</evidence>
<dbReference type="InterPro" id="IPR002938">
    <property type="entry name" value="FAD-bd"/>
</dbReference>
<dbReference type="SUPFAM" id="SSF51905">
    <property type="entry name" value="FAD/NAD(P)-binding domain"/>
    <property type="match status" value="1"/>
</dbReference>
<dbReference type="Proteomes" id="UP001485043">
    <property type="component" value="Unassembled WGS sequence"/>
</dbReference>
<evidence type="ECO:0000256" key="2">
    <source>
        <dbReference type="ARBA" id="ARBA00023033"/>
    </source>
</evidence>
<dbReference type="AlphaFoldDB" id="A0AAW1SC94"/>
<dbReference type="Pfam" id="PF01494">
    <property type="entry name" value="FAD_binding_3"/>
    <property type="match status" value="1"/>
</dbReference>
<dbReference type="EMBL" id="JALJOV010001691">
    <property type="protein sequence ID" value="KAK9843559.1"/>
    <property type="molecule type" value="Genomic_DNA"/>
</dbReference>
<dbReference type="GO" id="GO:0004497">
    <property type="term" value="F:monooxygenase activity"/>
    <property type="evidence" value="ECO:0007669"/>
    <property type="project" value="UniProtKB-KW"/>
</dbReference>
<evidence type="ECO:0000256" key="1">
    <source>
        <dbReference type="ARBA" id="ARBA00023002"/>
    </source>
</evidence>
<sequence length="353" mass="38001">MLDVAIVGGGPAGLCMGHALQRAVPGLQLQVFERVNSYRPAGAGVGMAQCGLRAVQAINPALCKEWQDMTLTIPEVLEFDSTGKHLNTRQLPPVAKAEGGGLAGWSHCLNDGPPSFAGKMSWRSRAPWKEGLPEWGTGAWQYFGGNRIGFIYPIPGGQTVVALAADATIAAERGVHYEPAVVLKNKDVAASVQSSAGHGSGAEALERAKRVFADYAPEVQHILELMDPSTVLERGMYERGPEFFQDGSVWGHGSVTLIGDAAHPLCPTGMGMSMAMESCAELAWHIQQGGINAESLRAYERSRLPRVRTFVENETARYKSAFQESGADGRLHVPKLSKEDYAAFQNSKEFHAL</sequence>